<evidence type="ECO:0000313" key="3">
    <source>
        <dbReference type="Proteomes" id="UP000295075"/>
    </source>
</evidence>
<evidence type="ECO:0000313" key="2">
    <source>
        <dbReference type="EMBL" id="TDC17583.1"/>
    </source>
</evidence>
<protein>
    <submittedName>
        <fullName evidence="2">Uncharacterized protein</fullName>
    </submittedName>
</protein>
<evidence type="ECO:0000256" key="1">
    <source>
        <dbReference type="SAM" id="SignalP"/>
    </source>
</evidence>
<feature type="signal peptide" evidence="1">
    <location>
        <begin position="1"/>
        <end position="29"/>
    </location>
</feature>
<organism evidence="2 3">
    <name type="scientific">Kribbella albertanoniae</name>
    <dbReference type="NCBI Taxonomy" id="1266829"/>
    <lineage>
        <taxon>Bacteria</taxon>
        <taxon>Bacillati</taxon>
        <taxon>Actinomycetota</taxon>
        <taxon>Actinomycetes</taxon>
        <taxon>Propionibacteriales</taxon>
        <taxon>Kribbellaceae</taxon>
        <taxon>Kribbella</taxon>
    </lineage>
</organism>
<dbReference type="OrthoDB" id="3814463at2"/>
<name>A0A4R4P9G0_9ACTN</name>
<dbReference type="AlphaFoldDB" id="A0A4R4P9G0"/>
<keyword evidence="1" id="KW-0732">Signal</keyword>
<accession>A0A4R4P9G0</accession>
<dbReference type="RefSeq" id="WP_132414377.1">
    <property type="nucleotide sequence ID" value="NZ_SMKA01000270.1"/>
</dbReference>
<gene>
    <name evidence="2" type="ORF">E1261_36855</name>
</gene>
<reference evidence="2 3" key="1">
    <citation type="submission" date="2019-03" db="EMBL/GenBank/DDBJ databases">
        <title>Draft genome sequences of novel Actinobacteria.</title>
        <authorList>
            <person name="Sahin N."/>
            <person name="Ay H."/>
            <person name="Saygin H."/>
        </authorList>
    </citation>
    <scope>NUCLEOTIDE SEQUENCE [LARGE SCALE GENOMIC DNA]</scope>
    <source>
        <strain evidence="2 3">JCM 30547</strain>
    </source>
</reference>
<feature type="chain" id="PRO_5020778496" evidence="1">
    <location>
        <begin position="30"/>
        <end position="292"/>
    </location>
</feature>
<keyword evidence="3" id="KW-1185">Reference proteome</keyword>
<dbReference type="EMBL" id="SMKA01000270">
    <property type="protein sequence ID" value="TDC17583.1"/>
    <property type="molecule type" value="Genomic_DNA"/>
</dbReference>
<dbReference type="Proteomes" id="UP000295075">
    <property type="component" value="Unassembled WGS sequence"/>
</dbReference>
<sequence length="292" mass="30735">MRKTFLAAGAAALAVAATGAVLVARPSSAALSDVPKDCQVSTAAYRSDLQRLTYTYNGGFAGTKAYAGDKLGWVPTAHQQIGGAGDDTVFRSTEFAAHPTDGYLYRVSRRGELVDGAWRVPEVTATRLKSGFGSTRILAYSYPYLYRVTGSALYRYTVDSATGVPSAPVRLATTGWSAVNTLVSERTAGTGTAKADVLIGTNDAGQLKEWTINHATPTRITSKVLRSIGWEPFTSLSTGFCADHPAGRPLLAITATGRASVHFDANKTDGLGTDIKGGSLGELGWTARAYGQ</sequence>
<comment type="caution">
    <text evidence="2">The sequence shown here is derived from an EMBL/GenBank/DDBJ whole genome shotgun (WGS) entry which is preliminary data.</text>
</comment>
<proteinExistence type="predicted"/>